<evidence type="ECO:0000313" key="2">
    <source>
        <dbReference type="EMBL" id="JAS66256.1"/>
    </source>
</evidence>
<gene>
    <name evidence="2" type="ORF">g.6830</name>
</gene>
<dbReference type="AlphaFoldDB" id="A0A1B6GV14"/>
<accession>A0A1B6GV14</accession>
<proteinExistence type="predicted"/>
<dbReference type="EMBL" id="GECZ01003513">
    <property type="protein sequence ID" value="JAS66256.1"/>
    <property type="molecule type" value="Transcribed_RNA"/>
</dbReference>
<organism evidence="2">
    <name type="scientific">Cuerna arida</name>
    <dbReference type="NCBI Taxonomy" id="1464854"/>
    <lineage>
        <taxon>Eukaryota</taxon>
        <taxon>Metazoa</taxon>
        <taxon>Ecdysozoa</taxon>
        <taxon>Arthropoda</taxon>
        <taxon>Hexapoda</taxon>
        <taxon>Insecta</taxon>
        <taxon>Pterygota</taxon>
        <taxon>Neoptera</taxon>
        <taxon>Paraneoptera</taxon>
        <taxon>Hemiptera</taxon>
        <taxon>Auchenorrhyncha</taxon>
        <taxon>Membracoidea</taxon>
        <taxon>Cicadellidae</taxon>
        <taxon>Cicadellinae</taxon>
        <taxon>Proconiini</taxon>
        <taxon>Cuerna</taxon>
    </lineage>
</organism>
<feature type="non-terminal residue" evidence="2">
    <location>
        <position position="186"/>
    </location>
</feature>
<name>A0A1B6GV14_9HEMI</name>
<sequence length="186" mass="20654">MNFLPPIKELARFEYQSPTAIMTAQIHHHSFNGCNLTPHLQQLHAEHLPHQLGQQSGGAAALNCHNGHNGHVAVPVAANSSAAGKLSQYQTIWRQYVVNSNNNIQNGSNKSSNQGHLLHNNNNNNTTNGAKDLNGAFNSLLDDIKKDEDELWHTHVDSHANYNVGPNLWDKSCESDFKYVDLDDFL</sequence>
<reference evidence="2" key="1">
    <citation type="submission" date="2015-11" db="EMBL/GenBank/DDBJ databases">
        <title>De novo transcriptome assembly of four potential Pierce s Disease insect vectors from Arizona vineyards.</title>
        <authorList>
            <person name="Tassone E.E."/>
        </authorList>
    </citation>
    <scope>NUCLEOTIDE SEQUENCE</scope>
</reference>
<feature type="region of interest" description="Disordered" evidence="1">
    <location>
        <begin position="103"/>
        <end position="131"/>
    </location>
</feature>
<evidence type="ECO:0000256" key="1">
    <source>
        <dbReference type="SAM" id="MobiDB-lite"/>
    </source>
</evidence>
<feature type="compositionally biased region" description="Low complexity" evidence="1">
    <location>
        <begin position="103"/>
        <end position="113"/>
    </location>
</feature>
<protein>
    <submittedName>
        <fullName evidence="2">Uncharacterized protein</fullName>
    </submittedName>
</protein>